<dbReference type="AlphaFoldDB" id="A0A0N1FFU0"/>
<keyword evidence="2" id="KW-1185">Reference proteome</keyword>
<accession>A0A0N1FFU0</accession>
<sequence>MAPVLVRPGVVGQLAVNLRNDRCAIATTRRKISARMTISPRLAEPMISAGKCAAFQGNRQTTFRSRLAGGERATACKLADLAGELPAAVNRDGVHAMSS</sequence>
<evidence type="ECO:0000313" key="1">
    <source>
        <dbReference type="EMBL" id="KPH81556.1"/>
    </source>
</evidence>
<protein>
    <submittedName>
        <fullName evidence="1">Uncharacterized protein</fullName>
    </submittedName>
</protein>
<proteinExistence type="predicted"/>
<dbReference type="PATRIC" id="fig|1526658.3.peg.2139"/>
<comment type="caution">
    <text evidence="1">The sequence shown here is derived from an EMBL/GenBank/DDBJ whole genome shotgun (WGS) entry which is preliminary data.</text>
</comment>
<dbReference type="EMBL" id="LGSZ01000028">
    <property type="protein sequence ID" value="KPH81556.1"/>
    <property type="molecule type" value="Genomic_DNA"/>
</dbReference>
<reference evidence="1 2" key="1">
    <citation type="submission" date="2015-07" db="EMBL/GenBank/DDBJ databases">
        <title>Whole genome sequencing of Bosea vaviloviae isolated from cave pool.</title>
        <authorList>
            <person name="Tan N.E.H."/>
            <person name="Lee Y.P."/>
            <person name="Gan H.M."/>
            <person name="Barton H."/>
            <person name="Savka M.A."/>
        </authorList>
    </citation>
    <scope>NUCLEOTIDE SEQUENCE [LARGE SCALE GENOMIC DNA]</scope>
    <source>
        <strain evidence="1 2">SD260</strain>
    </source>
</reference>
<evidence type="ECO:0000313" key="2">
    <source>
        <dbReference type="Proteomes" id="UP000037822"/>
    </source>
</evidence>
<name>A0A0N1FFU0_9HYPH</name>
<dbReference type="Proteomes" id="UP000037822">
    <property type="component" value="Unassembled WGS sequence"/>
</dbReference>
<gene>
    <name evidence="1" type="ORF">AE618_07335</name>
</gene>
<organism evidence="1 2">
    <name type="scientific">Bosea vaviloviae</name>
    <dbReference type="NCBI Taxonomy" id="1526658"/>
    <lineage>
        <taxon>Bacteria</taxon>
        <taxon>Pseudomonadati</taxon>
        <taxon>Pseudomonadota</taxon>
        <taxon>Alphaproteobacteria</taxon>
        <taxon>Hyphomicrobiales</taxon>
        <taxon>Boseaceae</taxon>
        <taxon>Bosea</taxon>
    </lineage>
</organism>